<keyword evidence="9" id="KW-0472">Membrane</keyword>
<dbReference type="OrthoDB" id="10035564at2759"/>
<reference evidence="12" key="1">
    <citation type="submission" date="2018-11" db="EMBL/GenBank/DDBJ databases">
        <authorList>
            <consortium name="Pathogen Informatics"/>
        </authorList>
    </citation>
    <scope>NUCLEOTIDE SEQUENCE</scope>
</reference>
<evidence type="ECO:0000313" key="12">
    <source>
        <dbReference type="EMBL" id="VEL29684.1"/>
    </source>
</evidence>
<evidence type="ECO:0000256" key="8">
    <source>
        <dbReference type="ARBA" id="ARBA00023065"/>
    </source>
</evidence>
<keyword evidence="13" id="KW-1185">Reference proteome</keyword>
<dbReference type="EMBL" id="CAAALY010105314">
    <property type="protein sequence ID" value="VEL29684.1"/>
    <property type="molecule type" value="Genomic_DNA"/>
</dbReference>
<dbReference type="PANTHER" id="PTHR10027:SF33">
    <property type="entry name" value="CALCIUM-ACTIVATED POTASSIUM CHANNEL SUBUNIT ALPHA-1-RELATED"/>
    <property type="match status" value="1"/>
</dbReference>
<comment type="subcellular location">
    <subcellularLocation>
        <location evidence="1">Membrane</location>
        <topology evidence="1">Multi-pass membrane protein</topology>
    </subcellularLocation>
</comment>
<evidence type="ECO:0000256" key="6">
    <source>
        <dbReference type="ARBA" id="ARBA00022958"/>
    </source>
</evidence>
<dbReference type="GO" id="GO:0016020">
    <property type="term" value="C:membrane"/>
    <property type="evidence" value="ECO:0007669"/>
    <property type="project" value="UniProtKB-SubCell"/>
</dbReference>
<feature type="domain" description="RCK N-terminal" evidence="11">
    <location>
        <begin position="43"/>
        <end position="116"/>
    </location>
</feature>
<keyword evidence="6" id="KW-0630">Potassium</keyword>
<comment type="caution">
    <text evidence="12">The sequence shown here is derived from an EMBL/GenBank/DDBJ whole genome shotgun (WGS) entry which is preliminary data.</text>
</comment>
<dbReference type="GO" id="GO:0060072">
    <property type="term" value="F:large conductance calcium-activated potassium channel activity"/>
    <property type="evidence" value="ECO:0007669"/>
    <property type="project" value="TreeGrafter"/>
</dbReference>
<organism evidence="12 13">
    <name type="scientific">Protopolystoma xenopodis</name>
    <dbReference type="NCBI Taxonomy" id="117903"/>
    <lineage>
        <taxon>Eukaryota</taxon>
        <taxon>Metazoa</taxon>
        <taxon>Spiralia</taxon>
        <taxon>Lophotrochozoa</taxon>
        <taxon>Platyhelminthes</taxon>
        <taxon>Monogenea</taxon>
        <taxon>Polyopisthocotylea</taxon>
        <taxon>Polystomatidea</taxon>
        <taxon>Polystomatidae</taxon>
        <taxon>Protopolystoma</taxon>
    </lineage>
</organism>
<evidence type="ECO:0000256" key="5">
    <source>
        <dbReference type="ARBA" id="ARBA00022826"/>
    </source>
</evidence>
<keyword evidence="3" id="KW-0633">Potassium transport</keyword>
<evidence type="ECO:0000256" key="1">
    <source>
        <dbReference type="ARBA" id="ARBA00004141"/>
    </source>
</evidence>
<dbReference type="InterPro" id="IPR047871">
    <property type="entry name" value="K_chnl_Slo-like"/>
</dbReference>
<sequence>MKFLFLSTPYLEDPRTTFFRQCCIGSDCFSGAPLYLPCSIPNDLELKAILSKYHAWVHYFVGTPNNPQDLARVNLRDARAAIVLATPSSSRSEEEDGANIMQAITLKAQRERLRVMVQLHHFRNKVGSADSSRPY</sequence>
<gene>
    <name evidence="12" type="ORF">PXEA_LOCUS23124</name>
</gene>
<protein>
    <recommendedName>
        <fullName evidence="11">RCK N-terminal domain-containing protein</fullName>
    </recommendedName>
</protein>
<dbReference type="InterPro" id="IPR003148">
    <property type="entry name" value="RCK_N"/>
</dbReference>
<evidence type="ECO:0000256" key="7">
    <source>
        <dbReference type="ARBA" id="ARBA00022989"/>
    </source>
</evidence>
<evidence type="ECO:0000256" key="2">
    <source>
        <dbReference type="ARBA" id="ARBA00022448"/>
    </source>
</evidence>
<evidence type="ECO:0000256" key="3">
    <source>
        <dbReference type="ARBA" id="ARBA00022538"/>
    </source>
</evidence>
<keyword evidence="4" id="KW-0812">Transmembrane</keyword>
<evidence type="ECO:0000256" key="10">
    <source>
        <dbReference type="ARBA" id="ARBA00023303"/>
    </source>
</evidence>
<dbReference type="Proteomes" id="UP000784294">
    <property type="component" value="Unassembled WGS sequence"/>
</dbReference>
<evidence type="ECO:0000313" key="13">
    <source>
        <dbReference type="Proteomes" id="UP000784294"/>
    </source>
</evidence>
<keyword evidence="5" id="KW-0631">Potassium channel</keyword>
<evidence type="ECO:0000256" key="9">
    <source>
        <dbReference type="ARBA" id="ARBA00023136"/>
    </source>
</evidence>
<keyword evidence="2" id="KW-0813">Transport</keyword>
<accession>A0A3S5BLZ0</accession>
<evidence type="ECO:0000256" key="4">
    <source>
        <dbReference type="ARBA" id="ARBA00022692"/>
    </source>
</evidence>
<dbReference type="Gene3D" id="3.40.50.720">
    <property type="entry name" value="NAD(P)-binding Rossmann-like Domain"/>
    <property type="match status" value="1"/>
</dbReference>
<dbReference type="PANTHER" id="PTHR10027">
    <property type="entry name" value="CALCIUM-ACTIVATED POTASSIUM CHANNEL ALPHA CHAIN"/>
    <property type="match status" value="1"/>
</dbReference>
<name>A0A3S5BLZ0_9PLAT</name>
<dbReference type="Pfam" id="PF22614">
    <property type="entry name" value="Slo-like_RCK"/>
    <property type="match status" value="1"/>
</dbReference>
<proteinExistence type="predicted"/>
<evidence type="ECO:0000259" key="11">
    <source>
        <dbReference type="Pfam" id="PF22614"/>
    </source>
</evidence>
<keyword evidence="8" id="KW-0406">Ion transport</keyword>
<keyword evidence="7" id="KW-1133">Transmembrane helix</keyword>
<keyword evidence="10" id="KW-0407">Ion channel</keyword>
<dbReference type="AlphaFoldDB" id="A0A3S5BLZ0"/>